<keyword evidence="6" id="KW-0539">Nucleus</keyword>
<dbReference type="GO" id="GO:0005634">
    <property type="term" value="C:nucleus"/>
    <property type="evidence" value="ECO:0007669"/>
    <property type="project" value="UniProtKB-SubCell"/>
</dbReference>
<dbReference type="SUPFAM" id="SSF110217">
    <property type="entry name" value="DNA-binding protein LAG-1 (CSL)"/>
    <property type="match status" value="1"/>
</dbReference>
<feature type="region of interest" description="Disordered" evidence="7">
    <location>
        <begin position="214"/>
        <end position="239"/>
    </location>
</feature>
<dbReference type="InterPro" id="IPR040159">
    <property type="entry name" value="CLS_fam"/>
</dbReference>
<evidence type="ECO:0000256" key="7">
    <source>
        <dbReference type="SAM" id="MobiDB-lite"/>
    </source>
</evidence>
<keyword evidence="11" id="KW-1185">Reference proteome</keyword>
<keyword evidence="4" id="KW-0238">DNA-binding</keyword>
<feature type="region of interest" description="Disordered" evidence="7">
    <location>
        <begin position="1"/>
        <end position="28"/>
    </location>
</feature>
<evidence type="ECO:0000259" key="8">
    <source>
        <dbReference type="SMART" id="SM01267"/>
    </source>
</evidence>
<organism evidence="10 11">
    <name type="scientific">Linnemannia schmuckeri</name>
    <dbReference type="NCBI Taxonomy" id="64567"/>
    <lineage>
        <taxon>Eukaryota</taxon>
        <taxon>Fungi</taxon>
        <taxon>Fungi incertae sedis</taxon>
        <taxon>Mucoromycota</taxon>
        <taxon>Mortierellomycotina</taxon>
        <taxon>Mortierellomycetes</taxon>
        <taxon>Mortierellales</taxon>
        <taxon>Mortierellaceae</taxon>
        <taxon>Linnemannia</taxon>
    </lineage>
</organism>
<dbReference type="InterPro" id="IPR037095">
    <property type="entry name" value="RBP-J/Cbf11_DNA-bd_sf"/>
</dbReference>
<dbReference type="InterPro" id="IPR008967">
    <property type="entry name" value="p53-like_TF_DNA-bd_sf"/>
</dbReference>
<dbReference type="Pfam" id="PF09271">
    <property type="entry name" value="LAG1-DNAbind"/>
    <property type="match status" value="1"/>
</dbReference>
<dbReference type="SMART" id="SM01267">
    <property type="entry name" value="LAG1_DNAbind"/>
    <property type="match status" value="1"/>
</dbReference>
<comment type="subcellular location">
    <subcellularLocation>
        <location evidence="1">Nucleus</location>
    </subcellularLocation>
</comment>
<dbReference type="Proteomes" id="UP000748756">
    <property type="component" value="Unassembled WGS sequence"/>
</dbReference>
<evidence type="ECO:0000259" key="9">
    <source>
        <dbReference type="SMART" id="SM01268"/>
    </source>
</evidence>
<feature type="region of interest" description="Disordered" evidence="7">
    <location>
        <begin position="41"/>
        <end position="155"/>
    </location>
</feature>
<dbReference type="GO" id="GO:0001228">
    <property type="term" value="F:DNA-binding transcription activator activity, RNA polymerase II-specific"/>
    <property type="evidence" value="ECO:0007669"/>
    <property type="project" value="InterPro"/>
</dbReference>
<comment type="similarity">
    <text evidence="2">Belongs to the Su(H) family.</text>
</comment>
<dbReference type="InterPro" id="IPR015350">
    <property type="entry name" value="Beta-trefoil_DNA-bd_dom"/>
</dbReference>
<feature type="compositionally biased region" description="Low complexity" evidence="7">
    <location>
        <begin position="84"/>
        <end position="99"/>
    </location>
</feature>
<dbReference type="SUPFAM" id="SSF49417">
    <property type="entry name" value="p53-like transcription factors"/>
    <property type="match status" value="1"/>
</dbReference>
<feature type="compositionally biased region" description="Low complexity" evidence="7">
    <location>
        <begin position="47"/>
        <end position="77"/>
    </location>
</feature>
<feature type="domain" description="Beta-trefoil DNA-binding" evidence="9">
    <location>
        <begin position="516"/>
        <end position="681"/>
    </location>
</feature>
<dbReference type="GO" id="GO:0000978">
    <property type="term" value="F:RNA polymerase II cis-regulatory region sequence-specific DNA binding"/>
    <property type="evidence" value="ECO:0007669"/>
    <property type="project" value="InterPro"/>
</dbReference>
<proteinExistence type="inferred from homology"/>
<keyword evidence="5" id="KW-0804">Transcription</keyword>
<dbReference type="Gene3D" id="2.60.40.1450">
    <property type="entry name" value="LAG1, DNA binding domain"/>
    <property type="match status" value="1"/>
</dbReference>
<evidence type="ECO:0000256" key="6">
    <source>
        <dbReference type="ARBA" id="ARBA00023242"/>
    </source>
</evidence>
<comment type="caution">
    <text evidence="10">The sequence shown here is derived from an EMBL/GenBank/DDBJ whole genome shotgun (WGS) entry which is preliminary data.</text>
</comment>
<accession>A0A9P5S1S9</accession>
<evidence type="ECO:0000256" key="3">
    <source>
        <dbReference type="ARBA" id="ARBA00023015"/>
    </source>
</evidence>
<name>A0A9P5S1S9_9FUNG</name>
<dbReference type="AlphaFoldDB" id="A0A9P5S1S9"/>
<evidence type="ECO:0000256" key="2">
    <source>
        <dbReference type="ARBA" id="ARBA00009704"/>
    </source>
</evidence>
<feature type="compositionally biased region" description="Basic and acidic residues" evidence="7">
    <location>
        <begin position="302"/>
        <end position="312"/>
    </location>
</feature>
<feature type="compositionally biased region" description="Pro residues" evidence="7">
    <location>
        <begin position="120"/>
        <end position="133"/>
    </location>
</feature>
<reference evidence="10" key="1">
    <citation type="journal article" date="2020" name="Fungal Divers.">
        <title>Resolving the Mortierellaceae phylogeny through synthesis of multi-gene phylogenetics and phylogenomics.</title>
        <authorList>
            <person name="Vandepol N."/>
            <person name="Liber J."/>
            <person name="Desiro A."/>
            <person name="Na H."/>
            <person name="Kennedy M."/>
            <person name="Barry K."/>
            <person name="Grigoriev I.V."/>
            <person name="Miller A.N."/>
            <person name="O'Donnell K."/>
            <person name="Stajich J.E."/>
            <person name="Bonito G."/>
        </authorList>
    </citation>
    <scope>NUCLEOTIDE SEQUENCE</scope>
    <source>
        <strain evidence="10">NRRL 6426</strain>
    </source>
</reference>
<feature type="domain" description="RBP-J/Cbf11/Cbf12 DNA binding" evidence="8">
    <location>
        <begin position="365"/>
        <end position="515"/>
    </location>
</feature>
<protein>
    <submittedName>
        <fullName evidence="10">Uncharacterized protein</fullName>
    </submittedName>
</protein>
<dbReference type="OrthoDB" id="5600360at2759"/>
<evidence type="ECO:0000256" key="4">
    <source>
        <dbReference type="ARBA" id="ARBA00023125"/>
    </source>
</evidence>
<dbReference type="EMBL" id="JAAAUQ010000342">
    <property type="protein sequence ID" value="KAF9151223.1"/>
    <property type="molecule type" value="Genomic_DNA"/>
</dbReference>
<sequence length="711" mass="76698">MRPPFPSAAQAYAKSKDSATASRHHPDARLTILPLPSLAALYPMDPSSAASSSSSSLTSTSSSSPSTTAPSSSSLASGESLYRHSNSPYNSHQQQQQYHNHIHHQRQPSYQSYDSNYQKSPPPSHPTPTPSPSPDTQTNIQNKAASQSPSLSNKHEYMGTNMESLLDAVEVHSTLFASSASSTGSLSPPATTLSLSPAASDLFSVADFSETSTATATFPSSGDSHFKRTQTSSSPSLRRMSISNLVDDLEPLHQRAGYDQVPAPETNQRPRLKPMLPRPSSPLLSANHVTHKRKWSRLSTHTSEDPRNTKVRRSIHDLLDTVSDSQAVIRPFNMAPMVEGIRGLTSMHSVMSSTETSRSSVKKTTVTCYHAAVAQKSYGSEKRFLCPPPFVQIQGNPSDSNSAALSKVQVAMSVICEAGENSPLGQRSTLEDDQSSTFRYLYVSGTAKAKSFKLKIQVYDHPCLPNGFVSGDAAQAQIAGQADADLPEPCATFDSQAITIISKPSKKTAKARNVSSCILTGSLVSLFNRINSQTVRTKYMSTQDGELCAKGSNWSAFTISIVANGPISSSPARNGAAKSHHRQPVQPTASPITYGAEIILTETATGLQSDRLIVCKVENGRIIEGAIGPICQMQKVALQSSRRSADDRPLYLGAGGDDHQGGRFMDHTTATNTVLRYEPTTKPEYYRPGSDDFLCWTIVGISKFEYPVELP</sequence>
<dbReference type="InterPro" id="IPR036358">
    <property type="entry name" value="BTD_sf"/>
</dbReference>
<evidence type="ECO:0000256" key="1">
    <source>
        <dbReference type="ARBA" id="ARBA00004123"/>
    </source>
</evidence>
<feature type="region of interest" description="Disordered" evidence="7">
    <location>
        <begin position="255"/>
        <end position="312"/>
    </location>
</feature>
<dbReference type="SMART" id="SM01268">
    <property type="entry name" value="BTD"/>
    <property type="match status" value="1"/>
</dbReference>
<feature type="compositionally biased region" description="Polar residues" evidence="7">
    <location>
        <begin position="214"/>
        <end position="223"/>
    </location>
</feature>
<feature type="compositionally biased region" description="Polar residues" evidence="7">
    <location>
        <begin position="107"/>
        <end position="119"/>
    </location>
</feature>
<gene>
    <name evidence="10" type="ORF">BG015_006953</name>
</gene>
<evidence type="ECO:0000313" key="10">
    <source>
        <dbReference type="EMBL" id="KAF9151223.1"/>
    </source>
</evidence>
<keyword evidence="3" id="KW-0805">Transcription regulation</keyword>
<dbReference type="InterPro" id="IPR015351">
    <property type="entry name" value="RBP-J/Cbf11/Cbf12_DNA-bd"/>
</dbReference>
<feature type="compositionally biased region" description="Polar residues" evidence="7">
    <location>
        <begin position="139"/>
        <end position="152"/>
    </location>
</feature>
<evidence type="ECO:0000313" key="11">
    <source>
        <dbReference type="Proteomes" id="UP000748756"/>
    </source>
</evidence>
<dbReference type="Gene3D" id="2.80.10.50">
    <property type="match status" value="1"/>
</dbReference>
<dbReference type="PANTHER" id="PTHR10665">
    <property type="entry name" value="RECOMBINING BINDING PROTEIN SUPPRESSOR OF HAIRLESS"/>
    <property type="match status" value="1"/>
</dbReference>
<evidence type="ECO:0000256" key="5">
    <source>
        <dbReference type="ARBA" id="ARBA00023163"/>
    </source>
</evidence>
<dbReference type="Pfam" id="PF09270">
    <property type="entry name" value="BTD"/>
    <property type="match status" value="1"/>
</dbReference>